<keyword evidence="2 7" id="KW-0813">Transport</keyword>
<evidence type="ECO:0000313" key="9">
    <source>
        <dbReference type="EMBL" id="ADL19211.1"/>
    </source>
</evidence>
<reference evidence="9 10" key="1">
    <citation type="journal article" date="2010" name="Appl. Environ. Microbiol.">
        <title>The genome sequence of the crenarchaeon Acidilobus saccharovorans supports a new order, Acidilobales, and suggests an important ecological role in terrestrial acidic hot springs.</title>
        <authorList>
            <person name="Mardanov A.V."/>
            <person name="Svetlitchnyi V.A."/>
            <person name="Beletsky A.V."/>
            <person name="Prokofeva M.I."/>
            <person name="Bonch-Osmolovskaya E.A."/>
            <person name="Ravin N.V."/>
            <person name="Skryabin K.G."/>
        </authorList>
    </citation>
    <scope>NUCLEOTIDE SEQUENCE [LARGE SCALE GENOMIC DNA]</scope>
    <source>
        <strain evidence="10">DSM 16705 / JCM 18335 / VKM B-2471 / 345-15</strain>
    </source>
</reference>
<feature type="domain" description="ABC transmembrane type-1" evidence="8">
    <location>
        <begin position="65"/>
        <end position="299"/>
    </location>
</feature>
<dbReference type="Proteomes" id="UP000000346">
    <property type="component" value="Chromosome"/>
</dbReference>
<feature type="transmembrane region" description="Helical" evidence="7">
    <location>
        <begin position="104"/>
        <end position="129"/>
    </location>
</feature>
<dbReference type="FunCoup" id="D9Q1M3">
    <property type="interactions" value="22"/>
</dbReference>
<dbReference type="AlphaFoldDB" id="D9Q1M3"/>
<dbReference type="InParanoid" id="D9Q1M3"/>
<dbReference type="GO" id="GO:0055085">
    <property type="term" value="P:transmembrane transport"/>
    <property type="evidence" value="ECO:0007669"/>
    <property type="project" value="InterPro"/>
</dbReference>
<dbReference type="Pfam" id="PF00528">
    <property type="entry name" value="BPD_transp_1"/>
    <property type="match status" value="1"/>
</dbReference>
<evidence type="ECO:0000259" key="8">
    <source>
        <dbReference type="PROSITE" id="PS50928"/>
    </source>
</evidence>
<feature type="transmembrane region" description="Helical" evidence="7">
    <location>
        <begin position="280"/>
        <end position="305"/>
    </location>
</feature>
<name>D9Q1M3_ACIS3</name>
<evidence type="ECO:0000313" key="10">
    <source>
        <dbReference type="Proteomes" id="UP000000346"/>
    </source>
</evidence>
<dbReference type="KEGG" id="asc:ASAC_0805"/>
<comment type="similarity">
    <text evidence="7">Belongs to the binding-protein-dependent transport system permease family.</text>
</comment>
<feature type="transmembrane region" description="Helical" evidence="7">
    <location>
        <begin position="69"/>
        <end position="92"/>
    </location>
</feature>
<dbReference type="PROSITE" id="PS50928">
    <property type="entry name" value="ABC_TM1"/>
    <property type="match status" value="1"/>
</dbReference>
<dbReference type="InterPro" id="IPR035906">
    <property type="entry name" value="MetI-like_sf"/>
</dbReference>
<organism evidence="9 10">
    <name type="scientific">Acidilobus saccharovorans (strain DSM 16705 / JCM 18335 / VKM B-2471 / 345-15)</name>
    <dbReference type="NCBI Taxonomy" id="666510"/>
    <lineage>
        <taxon>Archaea</taxon>
        <taxon>Thermoproteota</taxon>
        <taxon>Thermoprotei</taxon>
        <taxon>Acidilobales</taxon>
        <taxon>Acidilobaceae</taxon>
        <taxon>Acidilobus</taxon>
    </lineage>
</organism>
<proteinExistence type="inferred from homology"/>
<dbReference type="eggNOG" id="arCOG00751">
    <property type="taxonomic scope" value="Archaea"/>
</dbReference>
<keyword evidence="10" id="KW-1185">Reference proteome</keyword>
<evidence type="ECO:0000256" key="1">
    <source>
        <dbReference type="ARBA" id="ARBA00004651"/>
    </source>
</evidence>
<sequence>MYINPRLTGPARQQQIQMLIEKFHLNQPLYVQYFYWLDAVLHGNLGFTATSFFSGPVTQAIEIFFPNTAMLAIVAGILTWLMGIPLGTWSAVRRDKPDDIAIRVISYGLYGMPIYLIAFALIIIFGVYLKALPISGTVNTALLAGVSWYRDGTSYPTHVILIDAIIHRDWPVALSAFEHLLLPAFTLALAVMAGVINILRASMLEVLDQDYVKFARSKGLPERVVINKHARPTAMFPVYTNFAYTVAGMLSGVVVVEDVFNYPGIGYWLTLAMEENDMGGIMAGTLLFGLIFITVSLVLDIVFALKDPRVRLG</sequence>
<accession>D9Q1M3</accession>
<keyword evidence="5 7" id="KW-1133">Transmembrane helix</keyword>
<evidence type="ECO:0000256" key="5">
    <source>
        <dbReference type="ARBA" id="ARBA00022989"/>
    </source>
</evidence>
<keyword evidence="6 7" id="KW-0472">Membrane</keyword>
<evidence type="ECO:0000256" key="2">
    <source>
        <dbReference type="ARBA" id="ARBA00022448"/>
    </source>
</evidence>
<dbReference type="InterPro" id="IPR000515">
    <property type="entry name" value="MetI-like"/>
</dbReference>
<gene>
    <name evidence="9" type="ordered locus">ASAC_0805</name>
</gene>
<evidence type="ECO:0000256" key="3">
    <source>
        <dbReference type="ARBA" id="ARBA00022475"/>
    </source>
</evidence>
<feature type="transmembrane region" description="Helical" evidence="7">
    <location>
        <begin position="238"/>
        <end position="260"/>
    </location>
</feature>
<dbReference type="PANTHER" id="PTHR43163">
    <property type="entry name" value="DIPEPTIDE TRANSPORT SYSTEM PERMEASE PROTEIN DPPB-RELATED"/>
    <property type="match status" value="1"/>
</dbReference>
<dbReference type="GO" id="GO:0005886">
    <property type="term" value="C:plasma membrane"/>
    <property type="evidence" value="ECO:0007669"/>
    <property type="project" value="UniProtKB-SubCell"/>
</dbReference>
<dbReference type="Gene3D" id="1.10.3720.10">
    <property type="entry name" value="MetI-like"/>
    <property type="match status" value="1"/>
</dbReference>
<evidence type="ECO:0000256" key="7">
    <source>
        <dbReference type="RuleBase" id="RU363032"/>
    </source>
</evidence>
<keyword evidence="4 7" id="KW-0812">Transmembrane</keyword>
<keyword evidence="3" id="KW-1003">Cell membrane</keyword>
<protein>
    <submittedName>
        <fullName evidence="9">Dipeptide/oligopeptide ABC transporter, permease protein</fullName>
    </submittedName>
</protein>
<evidence type="ECO:0000256" key="4">
    <source>
        <dbReference type="ARBA" id="ARBA00022692"/>
    </source>
</evidence>
<dbReference type="HOGENOM" id="CLU_036879_0_1_2"/>
<dbReference type="RefSeq" id="WP_013266723.1">
    <property type="nucleotide sequence ID" value="NC_014374.1"/>
</dbReference>
<feature type="transmembrane region" description="Helical" evidence="7">
    <location>
        <begin position="180"/>
        <end position="199"/>
    </location>
</feature>
<dbReference type="CDD" id="cd06261">
    <property type="entry name" value="TM_PBP2"/>
    <property type="match status" value="1"/>
</dbReference>
<comment type="subcellular location">
    <subcellularLocation>
        <location evidence="1 7">Cell membrane</location>
        <topology evidence="1 7">Multi-pass membrane protein</topology>
    </subcellularLocation>
</comment>
<dbReference type="STRING" id="666510.ASAC_0805"/>
<dbReference type="EMBL" id="CP001742">
    <property type="protein sequence ID" value="ADL19211.1"/>
    <property type="molecule type" value="Genomic_DNA"/>
</dbReference>
<dbReference type="SUPFAM" id="SSF161098">
    <property type="entry name" value="MetI-like"/>
    <property type="match status" value="1"/>
</dbReference>
<evidence type="ECO:0000256" key="6">
    <source>
        <dbReference type="ARBA" id="ARBA00023136"/>
    </source>
</evidence>
<dbReference type="PANTHER" id="PTHR43163:SF6">
    <property type="entry name" value="DIPEPTIDE TRANSPORT SYSTEM PERMEASE PROTEIN DPPB-RELATED"/>
    <property type="match status" value="1"/>
</dbReference>
<dbReference type="GeneID" id="9499040"/>